<reference evidence="1 2" key="1">
    <citation type="submission" date="2014-04" db="EMBL/GenBank/DDBJ databases">
        <authorList>
            <consortium name="DOE Joint Genome Institute"/>
            <person name="Kuo A."/>
            <person name="Zuccaro A."/>
            <person name="Kohler A."/>
            <person name="Nagy L.G."/>
            <person name="Floudas D."/>
            <person name="Copeland A."/>
            <person name="Barry K.W."/>
            <person name="Cichocki N."/>
            <person name="Veneault-Fourrey C."/>
            <person name="LaButti K."/>
            <person name="Lindquist E.A."/>
            <person name="Lipzen A."/>
            <person name="Lundell T."/>
            <person name="Morin E."/>
            <person name="Murat C."/>
            <person name="Sun H."/>
            <person name="Tunlid A."/>
            <person name="Henrissat B."/>
            <person name="Grigoriev I.V."/>
            <person name="Hibbett D.S."/>
            <person name="Martin F."/>
            <person name="Nordberg H.P."/>
            <person name="Cantor M.N."/>
            <person name="Hua S.X."/>
        </authorList>
    </citation>
    <scope>NUCLEOTIDE SEQUENCE [LARGE SCALE GENOMIC DNA]</scope>
    <source>
        <strain evidence="1 2">MAFF 305830</strain>
    </source>
</reference>
<proteinExistence type="predicted"/>
<organism evidence="1 2">
    <name type="scientific">Serendipita vermifera MAFF 305830</name>
    <dbReference type="NCBI Taxonomy" id="933852"/>
    <lineage>
        <taxon>Eukaryota</taxon>
        <taxon>Fungi</taxon>
        <taxon>Dikarya</taxon>
        <taxon>Basidiomycota</taxon>
        <taxon>Agaricomycotina</taxon>
        <taxon>Agaricomycetes</taxon>
        <taxon>Sebacinales</taxon>
        <taxon>Serendipitaceae</taxon>
        <taxon>Serendipita</taxon>
    </lineage>
</organism>
<dbReference type="HOGENOM" id="CLU_2962354_0_0_1"/>
<dbReference type="EMBL" id="KN824308">
    <property type="protein sequence ID" value="KIM26126.1"/>
    <property type="molecule type" value="Genomic_DNA"/>
</dbReference>
<keyword evidence="2" id="KW-1185">Reference proteome</keyword>
<protein>
    <submittedName>
        <fullName evidence="1">Uncharacterized protein</fullName>
    </submittedName>
</protein>
<evidence type="ECO:0000313" key="1">
    <source>
        <dbReference type="EMBL" id="KIM26126.1"/>
    </source>
</evidence>
<reference evidence="2" key="2">
    <citation type="submission" date="2015-01" db="EMBL/GenBank/DDBJ databases">
        <title>Evolutionary Origins and Diversification of the Mycorrhizal Mutualists.</title>
        <authorList>
            <consortium name="DOE Joint Genome Institute"/>
            <consortium name="Mycorrhizal Genomics Consortium"/>
            <person name="Kohler A."/>
            <person name="Kuo A."/>
            <person name="Nagy L.G."/>
            <person name="Floudas D."/>
            <person name="Copeland A."/>
            <person name="Barry K.W."/>
            <person name="Cichocki N."/>
            <person name="Veneault-Fourrey C."/>
            <person name="LaButti K."/>
            <person name="Lindquist E.A."/>
            <person name="Lipzen A."/>
            <person name="Lundell T."/>
            <person name="Morin E."/>
            <person name="Murat C."/>
            <person name="Riley R."/>
            <person name="Ohm R."/>
            <person name="Sun H."/>
            <person name="Tunlid A."/>
            <person name="Henrissat B."/>
            <person name="Grigoriev I.V."/>
            <person name="Hibbett D.S."/>
            <person name="Martin F."/>
        </authorList>
    </citation>
    <scope>NUCLEOTIDE SEQUENCE [LARGE SCALE GENOMIC DNA]</scope>
    <source>
        <strain evidence="2">MAFF 305830</strain>
    </source>
</reference>
<accession>A0A0C3B3T3</accession>
<sequence length="59" mass="6691">MCRPVAQLSNAPGTCHDLRAFIKAFLFSHENQCFGEMKDILLLPYRRPDGVENSRILVA</sequence>
<name>A0A0C3B3T3_SERVB</name>
<evidence type="ECO:0000313" key="2">
    <source>
        <dbReference type="Proteomes" id="UP000054097"/>
    </source>
</evidence>
<dbReference type="AlphaFoldDB" id="A0A0C3B3T3"/>
<dbReference type="Proteomes" id="UP000054097">
    <property type="component" value="Unassembled WGS sequence"/>
</dbReference>
<gene>
    <name evidence="1" type="ORF">M408DRAFT_196590</name>
</gene>